<dbReference type="Pfam" id="PF16124">
    <property type="entry name" value="RecQ_Zn_bind"/>
    <property type="match status" value="1"/>
</dbReference>
<dbReference type="AlphaFoldDB" id="A0A3F2RXA7"/>
<reference evidence="10 11" key="1">
    <citation type="submission" date="2018-07" db="EMBL/GenBank/DDBJ databases">
        <title>Genome sequencing of oomycete isolates from Chile give support for New Zealand origin for Phytophthora kernoviae and make available the first Nothophytophthora sp. genome.</title>
        <authorList>
            <person name="Studholme D.J."/>
            <person name="Sanfuentes E."/>
            <person name="Panda P."/>
            <person name="Hill R."/>
            <person name="Sambles C."/>
            <person name="Grant M."/>
            <person name="Williams N.M."/>
            <person name="Mcdougal R.L."/>
        </authorList>
    </citation>
    <scope>NUCLEOTIDE SEQUENCE [LARGE SCALE GENOMIC DNA]</scope>
    <source>
        <strain evidence="9">Chile6</strain>
        <strain evidence="8">Chile7</strain>
    </source>
</reference>
<evidence type="ECO:0000256" key="3">
    <source>
        <dbReference type="ARBA" id="ARBA00023235"/>
    </source>
</evidence>
<dbReference type="GO" id="GO:0000724">
    <property type="term" value="P:double-strand break repair via homologous recombination"/>
    <property type="evidence" value="ECO:0007669"/>
    <property type="project" value="TreeGrafter"/>
</dbReference>
<evidence type="ECO:0000313" key="9">
    <source>
        <dbReference type="EMBL" id="RLN66079.1"/>
    </source>
</evidence>
<dbReference type="InterPro" id="IPR001650">
    <property type="entry name" value="Helicase_C-like"/>
</dbReference>
<dbReference type="GO" id="GO:0009378">
    <property type="term" value="F:four-way junction helicase activity"/>
    <property type="evidence" value="ECO:0007669"/>
    <property type="project" value="TreeGrafter"/>
</dbReference>
<dbReference type="Gene3D" id="3.40.50.300">
    <property type="entry name" value="P-loop containing nucleotide triphosphate hydrolases"/>
    <property type="match status" value="1"/>
</dbReference>
<comment type="catalytic activity">
    <reaction evidence="5">
        <text>Couples ATP hydrolysis with the unwinding of duplex DNA by translocating in the 3'-5' direction.</text>
        <dbReference type="EC" id="5.6.2.4"/>
    </reaction>
</comment>
<evidence type="ECO:0000256" key="5">
    <source>
        <dbReference type="ARBA" id="ARBA00034617"/>
    </source>
</evidence>
<dbReference type="PANTHER" id="PTHR13710">
    <property type="entry name" value="DNA HELICASE RECQ FAMILY MEMBER"/>
    <property type="match status" value="1"/>
</dbReference>
<evidence type="ECO:0000256" key="2">
    <source>
        <dbReference type="ARBA" id="ARBA00023125"/>
    </source>
</evidence>
<dbReference type="GO" id="GO:0005694">
    <property type="term" value="C:chromosome"/>
    <property type="evidence" value="ECO:0007669"/>
    <property type="project" value="TreeGrafter"/>
</dbReference>
<evidence type="ECO:0000259" key="7">
    <source>
        <dbReference type="PROSITE" id="PS51194"/>
    </source>
</evidence>
<protein>
    <recommendedName>
        <fullName evidence="6">DNA 3'-5' helicase</fullName>
        <ecNumber evidence="6">5.6.2.4</ecNumber>
    </recommendedName>
</protein>
<keyword evidence="4" id="KW-0539">Nucleus</keyword>
<dbReference type="SMART" id="SM00490">
    <property type="entry name" value="HELICc"/>
    <property type="match status" value="1"/>
</dbReference>
<dbReference type="SUPFAM" id="SSF52540">
    <property type="entry name" value="P-loop containing nucleoside triphosphate hydrolases"/>
    <property type="match status" value="1"/>
</dbReference>
<dbReference type="GO" id="GO:0005634">
    <property type="term" value="C:nucleus"/>
    <property type="evidence" value="ECO:0007669"/>
    <property type="project" value="TreeGrafter"/>
</dbReference>
<comment type="similarity">
    <text evidence="1">Belongs to the helicase family. RecQ subfamily.</text>
</comment>
<evidence type="ECO:0000256" key="1">
    <source>
        <dbReference type="ARBA" id="ARBA00005446"/>
    </source>
</evidence>
<dbReference type="Proteomes" id="UP000284657">
    <property type="component" value="Unassembled WGS sequence"/>
</dbReference>
<dbReference type="OrthoDB" id="10261556at2759"/>
<comment type="caution">
    <text evidence="9">The sequence shown here is derived from an EMBL/GenBank/DDBJ whole genome shotgun (WGS) entry which is preliminary data.</text>
</comment>
<evidence type="ECO:0000256" key="4">
    <source>
        <dbReference type="ARBA" id="ARBA00023242"/>
    </source>
</evidence>
<sequence length="269" mass="30013">MTRKEAEDTCLALVRLGCHAGVYHGGLPRKRREFVRKQWMMGKLSIICATSAFGMGIDRSDVRYIVHHSIPLSLSAYSQQIGRSGRDGKPSVCILLYSASDKNRADALTTERLDFDGTTSSPMSNGSSRGELEEVTAFCEMTTGCRKQLLYSHFGFHFDISQCVRNCNCGVALESTTEPWTDEELDTDTKIKKTNKIEEGGISKGTIEYQYQKVLTQSKKLGLPKREALSRRLIRGILEVEPASEEEMASMRGIGPAKAARYFSLFRFG</sequence>
<dbReference type="GO" id="GO:0003677">
    <property type="term" value="F:DNA binding"/>
    <property type="evidence" value="ECO:0007669"/>
    <property type="project" value="UniProtKB-KW"/>
</dbReference>
<name>A0A3F2RXA7_9STRA</name>
<dbReference type="GO" id="GO:0005737">
    <property type="term" value="C:cytoplasm"/>
    <property type="evidence" value="ECO:0007669"/>
    <property type="project" value="TreeGrafter"/>
</dbReference>
<organism evidence="9 10">
    <name type="scientific">Phytophthora kernoviae</name>
    <dbReference type="NCBI Taxonomy" id="325452"/>
    <lineage>
        <taxon>Eukaryota</taxon>
        <taxon>Sar</taxon>
        <taxon>Stramenopiles</taxon>
        <taxon>Oomycota</taxon>
        <taxon>Peronosporomycetes</taxon>
        <taxon>Peronosporales</taxon>
        <taxon>Peronosporaceae</taxon>
        <taxon>Phytophthora</taxon>
    </lineage>
</organism>
<gene>
    <name evidence="8" type="ORF">BBJ29_000943</name>
    <name evidence="9" type="ORF">BBP00_00002432</name>
</gene>
<dbReference type="PROSITE" id="PS51194">
    <property type="entry name" value="HELICASE_CTER"/>
    <property type="match status" value="1"/>
</dbReference>
<dbReference type="Pfam" id="PF00271">
    <property type="entry name" value="Helicase_C"/>
    <property type="match status" value="1"/>
</dbReference>
<dbReference type="EC" id="5.6.2.4" evidence="6"/>
<evidence type="ECO:0000313" key="10">
    <source>
        <dbReference type="Proteomes" id="UP000277300"/>
    </source>
</evidence>
<dbReference type="GO" id="GO:0043138">
    <property type="term" value="F:3'-5' DNA helicase activity"/>
    <property type="evidence" value="ECO:0007669"/>
    <property type="project" value="UniProtKB-EC"/>
</dbReference>
<keyword evidence="2" id="KW-0238">DNA-binding</keyword>
<evidence type="ECO:0000313" key="8">
    <source>
        <dbReference type="EMBL" id="RLN50389.1"/>
    </source>
</evidence>
<proteinExistence type="inferred from homology"/>
<dbReference type="PANTHER" id="PTHR13710:SF153">
    <property type="entry name" value="RECQ-LIKE DNA HELICASE BLM"/>
    <property type="match status" value="1"/>
</dbReference>
<accession>A0A3F2RXA7</accession>
<dbReference type="EMBL" id="MBAD02002028">
    <property type="protein sequence ID" value="RLN50389.1"/>
    <property type="molecule type" value="Genomic_DNA"/>
</dbReference>
<feature type="domain" description="Helicase C-terminal" evidence="7">
    <location>
        <begin position="1"/>
        <end position="129"/>
    </location>
</feature>
<dbReference type="InterPro" id="IPR032284">
    <property type="entry name" value="RecQ_Zn-bd"/>
</dbReference>
<dbReference type="Proteomes" id="UP000277300">
    <property type="component" value="Unassembled WGS sequence"/>
</dbReference>
<dbReference type="EMBL" id="MBDO02000042">
    <property type="protein sequence ID" value="RLN66079.1"/>
    <property type="molecule type" value="Genomic_DNA"/>
</dbReference>
<evidence type="ECO:0000313" key="11">
    <source>
        <dbReference type="Proteomes" id="UP000284657"/>
    </source>
</evidence>
<dbReference type="InterPro" id="IPR027417">
    <property type="entry name" value="P-loop_NTPase"/>
</dbReference>
<keyword evidence="3" id="KW-0413">Isomerase</keyword>
<evidence type="ECO:0000256" key="6">
    <source>
        <dbReference type="ARBA" id="ARBA00034808"/>
    </source>
</evidence>